<organism evidence="1 2">
    <name type="scientific">Paraprevotella clara YIT 11840</name>
    <dbReference type="NCBI Taxonomy" id="762968"/>
    <lineage>
        <taxon>Bacteria</taxon>
        <taxon>Pseudomonadati</taxon>
        <taxon>Bacteroidota</taxon>
        <taxon>Bacteroidia</taxon>
        <taxon>Bacteroidales</taxon>
        <taxon>Prevotellaceae</taxon>
        <taxon>Paraprevotella</taxon>
    </lineage>
</organism>
<dbReference type="PATRIC" id="fig|762968.3.peg.1137"/>
<reference evidence="1 2" key="1">
    <citation type="submission" date="2011-03" db="EMBL/GenBank/DDBJ databases">
        <authorList>
            <person name="Weinstock G."/>
            <person name="Sodergren E."/>
            <person name="Clifton S."/>
            <person name="Fulton L."/>
            <person name="Fulton B."/>
            <person name="Courtney L."/>
            <person name="Fronick C."/>
            <person name="Harrison M."/>
            <person name="Strong C."/>
            <person name="Farmer C."/>
            <person name="Delahaunty K."/>
            <person name="Markovic C."/>
            <person name="Hall O."/>
            <person name="Minx P."/>
            <person name="Tomlinson C."/>
            <person name="Mitreva M."/>
            <person name="Hou S."/>
            <person name="Chen J."/>
            <person name="Wollam A."/>
            <person name="Pepin K.H."/>
            <person name="Johnson M."/>
            <person name="Bhonagiri V."/>
            <person name="Zhang X."/>
            <person name="Suruliraj S."/>
            <person name="Warren W."/>
            <person name="Chinwalla A."/>
            <person name="Mardis E.R."/>
            <person name="Wilson R.K."/>
        </authorList>
    </citation>
    <scope>NUCLEOTIDE SEQUENCE [LARGE SCALE GENOMIC DNA]</scope>
    <source>
        <strain evidence="1 2">YIT 11840</strain>
    </source>
</reference>
<protein>
    <submittedName>
        <fullName evidence="1">Uncharacterized protein</fullName>
    </submittedName>
</protein>
<evidence type="ECO:0000313" key="1">
    <source>
        <dbReference type="EMBL" id="EHH00885.1"/>
    </source>
</evidence>
<dbReference type="HOGENOM" id="CLU_3155835_0_0_10"/>
<dbReference type="STRING" id="762968.HMPREF9441_01269"/>
<dbReference type="Proteomes" id="UP000003598">
    <property type="component" value="Unassembled WGS sequence"/>
</dbReference>
<proteinExistence type="predicted"/>
<comment type="caution">
    <text evidence="1">The sequence shown here is derived from an EMBL/GenBank/DDBJ whole genome shotgun (WGS) entry which is preliminary data.</text>
</comment>
<evidence type="ECO:0000313" key="2">
    <source>
        <dbReference type="Proteomes" id="UP000003598"/>
    </source>
</evidence>
<keyword evidence="2" id="KW-1185">Reference proteome</keyword>
<gene>
    <name evidence="1" type="ORF">HMPREF9441_01269</name>
</gene>
<sequence length="48" mass="5514">MRQKITRYGAYFTKWHFKGMPGIFGGHDRNGGRGTALRFTDIRRGVAK</sequence>
<name>G5SPI7_9BACT</name>
<dbReference type="AlphaFoldDB" id="G5SPI7"/>
<accession>G5SPI7</accession>
<dbReference type="EMBL" id="AFFY01000017">
    <property type="protein sequence ID" value="EHH00885.1"/>
    <property type="molecule type" value="Genomic_DNA"/>
</dbReference>